<dbReference type="Proteomes" id="UP001301526">
    <property type="component" value="Chromosome"/>
</dbReference>
<evidence type="ECO:0000313" key="2">
    <source>
        <dbReference type="EMBL" id="WNY48384.1"/>
    </source>
</evidence>
<keyword evidence="1" id="KW-0472">Membrane</keyword>
<gene>
    <name evidence="2" type="ORF">PW220_06520</name>
</gene>
<proteinExistence type="predicted"/>
<evidence type="ECO:0000256" key="1">
    <source>
        <dbReference type="SAM" id="Phobius"/>
    </source>
</evidence>
<dbReference type="RefSeq" id="WP_248055080.1">
    <property type="nucleotide sequence ID" value="NZ_CP118734.1"/>
</dbReference>
<keyword evidence="3" id="KW-1185">Reference proteome</keyword>
<protein>
    <submittedName>
        <fullName evidence="2">Uncharacterized protein</fullName>
    </submittedName>
</protein>
<dbReference type="EMBL" id="CP118734">
    <property type="protein sequence ID" value="WNY48384.1"/>
    <property type="molecule type" value="Genomic_DNA"/>
</dbReference>
<organism evidence="2 3">
    <name type="scientific">Streptococcus iners subsp. hyiners</name>
    <dbReference type="NCBI Taxonomy" id="3028083"/>
    <lineage>
        <taxon>Bacteria</taxon>
        <taxon>Bacillati</taxon>
        <taxon>Bacillota</taxon>
        <taxon>Bacilli</taxon>
        <taxon>Lactobacillales</taxon>
        <taxon>Streptococcaceae</taxon>
        <taxon>Streptococcus</taxon>
        <taxon>Streptococcus iners</taxon>
    </lineage>
</organism>
<dbReference type="AlphaFoldDB" id="A0AA96VGZ3"/>
<feature type="transmembrane region" description="Helical" evidence="1">
    <location>
        <begin position="7"/>
        <end position="27"/>
    </location>
</feature>
<keyword evidence="1" id="KW-0812">Transmembrane</keyword>
<reference evidence="2 3" key="1">
    <citation type="submission" date="2023-02" db="EMBL/GenBank/DDBJ databases">
        <title>Streptococcus sp. Genome Sequencing and Assembly.</title>
        <authorList>
            <person name="Shore S.M."/>
            <person name="Nicholson T.L."/>
        </authorList>
    </citation>
    <scope>NUCLEOTIDE SEQUENCE [LARGE SCALE GENOMIC DNA]</scope>
    <source>
        <strain evidence="2 3">29892</strain>
    </source>
</reference>
<accession>A0AA96VGZ3</accession>
<evidence type="ECO:0000313" key="3">
    <source>
        <dbReference type="Proteomes" id="UP001301526"/>
    </source>
</evidence>
<keyword evidence="1" id="KW-1133">Transmembrane helix</keyword>
<name>A0AA96VGZ3_9STRE</name>
<sequence length="393" mass="47199">MNHPIIIFFKYWYITFPLLFILLSLYYKGDNESSLNMQSKAKDEFENQEDEQKIYPIQNLSYYLTLHNQLILKSRNWIINLKEKSPYEYQTRDVLEQGYCILNEIEHFKDELYYALGHVPVLSHYLDFIEILVGFTYEVKMRDPEQKEFVLTMSKLNSRGQPRNYLAESEMMYATIDSEDFREEVTNLIERVVAWMEDLENPFSYELQPRTKLNYAYAIITRLNELKEEFSSVLVAEMRDIESLEFLSGLEACIENFTNEVELRDPEKSKLVHLLDHDPDLISSHIQVVKYTNQIVSMIQSKTCHQELLAEHMAHYNLYEETLEKLAKIHFNPELFDHELVERQEIIDFIHTYQRFQQKAIKHLNKDEVREYQIARRLLDTKMSEFEYRDLLE</sequence>